<comment type="caution">
    <text evidence="2">The sequence shown here is derived from an EMBL/GenBank/DDBJ whole genome shotgun (WGS) entry which is preliminary data.</text>
</comment>
<evidence type="ECO:0000256" key="1">
    <source>
        <dbReference type="SAM" id="Phobius"/>
    </source>
</evidence>
<gene>
    <name evidence="2" type="ORF">FHR75_001824</name>
</gene>
<keyword evidence="1" id="KW-0812">Transmembrane</keyword>
<dbReference type="EMBL" id="JACHVY010000001">
    <property type="protein sequence ID" value="MBB2901036.1"/>
    <property type="molecule type" value="Genomic_DNA"/>
</dbReference>
<sequence length="125" mass="13628">MSAVVGPELPPQRRATAVRAFQALPPEDRHDVLALARQGRRHPDERVAAVAWWYAAAVLQPRWYNRMPVVLPLLVALALAVAGLVLNAWPLVLLGVVVLLLGAALARQRLSTAPLLRLMRPADGL</sequence>
<accession>A0A7W4XWH2</accession>
<dbReference type="AlphaFoldDB" id="A0A7W4XWH2"/>
<keyword evidence="1" id="KW-0472">Membrane</keyword>
<protein>
    <submittedName>
        <fullName evidence="2">Uncharacterized protein</fullName>
    </submittedName>
</protein>
<dbReference type="RefSeq" id="WP_183391048.1">
    <property type="nucleotide sequence ID" value="NZ_JACHVY010000001.1"/>
</dbReference>
<dbReference type="Proteomes" id="UP000533269">
    <property type="component" value="Unassembled WGS sequence"/>
</dbReference>
<organism evidence="2 3">
    <name type="scientific">Kineococcus radiotolerans</name>
    <dbReference type="NCBI Taxonomy" id="131568"/>
    <lineage>
        <taxon>Bacteria</taxon>
        <taxon>Bacillati</taxon>
        <taxon>Actinomycetota</taxon>
        <taxon>Actinomycetes</taxon>
        <taxon>Kineosporiales</taxon>
        <taxon>Kineosporiaceae</taxon>
        <taxon>Kineococcus</taxon>
    </lineage>
</organism>
<feature type="transmembrane region" description="Helical" evidence="1">
    <location>
        <begin position="69"/>
        <end position="86"/>
    </location>
</feature>
<name>A0A7W4XWH2_KINRA</name>
<reference evidence="2 3" key="2">
    <citation type="submission" date="2020-08" db="EMBL/GenBank/DDBJ databases">
        <authorList>
            <person name="Partida-Martinez L."/>
            <person name="Huntemann M."/>
            <person name="Clum A."/>
            <person name="Wang J."/>
            <person name="Palaniappan K."/>
            <person name="Ritter S."/>
            <person name="Chen I.-M."/>
            <person name="Stamatis D."/>
            <person name="Reddy T."/>
            <person name="O'Malley R."/>
            <person name="Daum C."/>
            <person name="Shapiro N."/>
            <person name="Ivanova N."/>
            <person name="Kyrpides N."/>
            <person name="Woyke T."/>
        </authorList>
    </citation>
    <scope>NUCLEOTIDE SEQUENCE [LARGE SCALE GENOMIC DNA]</scope>
    <source>
        <strain evidence="2 3">AS2.23</strain>
    </source>
</reference>
<evidence type="ECO:0000313" key="2">
    <source>
        <dbReference type="EMBL" id="MBB2901036.1"/>
    </source>
</evidence>
<proteinExistence type="predicted"/>
<reference evidence="2 3" key="1">
    <citation type="submission" date="2020-08" db="EMBL/GenBank/DDBJ databases">
        <title>The Agave Microbiome: Exploring the role of microbial communities in plant adaptations to desert environments.</title>
        <authorList>
            <person name="Partida-Martinez L.P."/>
        </authorList>
    </citation>
    <scope>NUCLEOTIDE SEQUENCE [LARGE SCALE GENOMIC DNA]</scope>
    <source>
        <strain evidence="2 3">AS2.23</strain>
    </source>
</reference>
<keyword evidence="1" id="KW-1133">Transmembrane helix</keyword>
<evidence type="ECO:0000313" key="3">
    <source>
        <dbReference type="Proteomes" id="UP000533269"/>
    </source>
</evidence>